<dbReference type="Pfam" id="PF18917">
    <property type="entry name" value="LiaI-LiaF-like_TM1"/>
    <property type="match status" value="1"/>
</dbReference>
<keyword evidence="1" id="KW-0472">Membrane</keyword>
<accession>A0ABU6NVP6</accession>
<dbReference type="RefSeq" id="WP_066226465.1">
    <property type="nucleotide sequence ID" value="NZ_JARSOS010000043.1"/>
</dbReference>
<dbReference type="EMBL" id="JARTFS010000005">
    <property type="protein sequence ID" value="MED4401116.1"/>
    <property type="molecule type" value="Genomic_DNA"/>
</dbReference>
<protein>
    <submittedName>
        <fullName evidence="3">DUF5668 domain-containing protein</fullName>
    </submittedName>
</protein>
<feature type="transmembrane region" description="Helical" evidence="1">
    <location>
        <begin position="81"/>
        <end position="99"/>
    </location>
</feature>
<dbReference type="InterPro" id="IPR043726">
    <property type="entry name" value="LiaI-LiaF-like_TM1"/>
</dbReference>
<dbReference type="GeneID" id="301140099"/>
<keyword evidence="4" id="KW-1185">Reference proteome</keyword>
<feature type="transmembrane region" description="Helical" evidence="1">
    <location>
        <begin position="146"/>
        <end position="167"/>
    </location>
</feature>
<dbReference type="Proteomes" id="UP001342826">
    <property type="component" value="Unassembled WGS sequence"/>
</dbReference>
<gene>
    <name evidence="3" type="ORF">P9271_07180</name>
</gene>
<evidence type="ECO:0000256" key="1">
    <source>
        <dbReference type="SAM" id="Phobius"/>
    </source>
</evidence>
<sequence>MKKIGLFPAVLLLMFGIYFLFQKTNAQIFDGLFSWQMSLIVIGLSFLISGHMERDHSTILPGTILIGLGVHLIYAPKVSTWPSHSTMFLCIIAVGLLLTSVSTKTGYIQSVIVFLFALFIHYYDDLMQSLNSKQQMVQMINTVEPLVVPLVQPAILILASGAIVLYMKKNKSS</sequence>
<feature type="transmembrane region" description="Helical" evidence="1">
    <location>
        <begin position="106"/>
        <end position="123"/>
    </location>
</feature>
<evidence type="ECO:0000259" key="2">
    <source>
        <dbReference type="Pfam" id="PF18917"/>
    </source>
</evidence>
<keyword evidence="1" id="KW-1133">Transmembrane helix</keyword>
<keyword evidence="1" id="KW-0812">Transmembrane</keyword>
<comment type="caution">
    <text evidence="3">The sequence shown here is derived from an EMBL/GenBank/DDBJ whole genome shotgun (WGS) entry which is preliminary data.</text>
</comment>
<proteinExistence type="predicted"/>
<evidence type="ECO:0000313" key="4">
    <source>
        <dbReference type="Proteomes" id="UP001342826"/>
    </source>
</evidence>
<reference evidence="3 4" key="1">
    <citation type="submission" date="2023-03" db="EMBL/GenBank/DDBJ databases">
        <title>Bacillus Genome Sequencing.</title>
        <authorList>
            <person name="Dunlap C."/>
        </authorList>
    </citation>
    <scope>NUCLEOTIDE SEQUENCE [LARGE SCALE GENOMIC DNA]</scope>
    <source>
        <strain evidence="3 4">NRS-1717</strain>
    </source>
</reference>
<evidence type="ECO:0000313" key="3">
    <source>
        <dbReference type="EMBL" id="MED4401116.1"/>
    </source>
</evidence>
<feature type="transmembrane region" description="Helical" evidence="1">
    <location>
        <begin position="32"/>
        <end position="50"/>
    </location>
</feature>
<feature type="domain" description="LiaI-LiaF-like transmembrane region" evidence="2">
    <location>
        <begin position="6"/>
        <end position="47"/>
    </location>
</feature>
<name>A0ABU6NVP6_9BACI</name>
<feature type="transmembrane region" description="Helical" evidence="1">
    <location>
        <begin position="57"/>
        <end position="75"/>
    </location>
</feature>
<organism evidence="3 4">
    <name type="scientific">Metabacillus fastidiosus</name>
    <dbReference type="NCBI Taxonomy" id="1458"/>
    <lineage>
        <taxon>Bacteria</taxon>
        <taxon>Bacillati</taxon>
        <taxon>Bacillota</taxon>
        <taxon>Bacilli</taxon>
        <taxon>Bacillales</taxon>
        <taxon>Bacillaceae</taxon>
        <taxon>Metabacillus</taxon>
    </lineage>
</organism>